<dbReference type="SUPFAM" id="SSF57845">
    <property type="entry name" value="B-box zinc-binding domain"/>
    <property type="match status" value="1"/>
</dbReference>
<name>A0A7R8V0R0_HERIL</name>
<dbReference type="Pfam" id="PF13445">
    <property type="entry name" value="zf-RING_UBOX"/>
    <property type="match status" value="1"/>
</dbReference>
<proteinExistence type="predicted"/>
<dbReference type="PROSITE" id="PS50119">
    <property type="entry name" value="ZF_BBOX"/>
    <property type="match status" value="2"/>
</dbReference>
<dbReference type="SMART" id="SM00502">
    <property type="entry name" value="BBC"/>
    <property type="match status" value="1"/>
</dbReference>
<feature type="domain" description="B box-type" evidence="11">
    <location>
        <begin position="248"/>
        <end position="287"/>
    </location>
</feature>
<dbReference type="GO" id="GO:0005654">
    <property type="term" value="C:nucleoplasm"/>
    <property type="evidence" value="ECO:0007669"/>
    <property type="project" value="TreeGrafter"/>
</dbReference>
<dbReference type="OrthoDB" id="342730at2759"/>
<evidence type="ECO:0000259" key="10">
    <source>
        <dbReference type="PROSITE" id="PS50089"/>
    </source>
</evidence>
<evidence type="ECO:0000256" key="5">
    <source>
        <dbReference type="ARBA" id="ARBA00022786"/>
    </source>
</evidence>
<dbReference type="OMA" id="PICNECL"/>
<dbReference type="Gene3D" id="3.30.160.60">
    <property type="entry name" value="Classic Zinc Finger"/>
    <property type="match status" value="1"/>
</dbReference>
<evidence type="ECO:0000256" key="8">
    <source>
        <dbReference type="PROSITE-ProRule" id="PRU00504"/>
    </source>
</evidence>
<evidence type="ECO:0000256" key="9">
    <source>
        <dbReference type="SAM" id="MobiDB-lite"/>
    </source>
</evidence>
<dbReference type="GO" id="GO:0061630">
    <property type="term" value="F:ubiquitin protein ligase activity"/>
    <property type="evidence" value="ECO:0007669"/>
    <property type="project" value="TreeGrafter"/>
</dbReference>
<feature type="domain" description="RING-type" evidence="10">
    <location>
        <begin position="110"/>
        <end position="158"/>
    </location>
</feature>
<feature type="repeat" description="NHL" evidence="8">
    <location>
        <begin position="696"/>
        <end position="739"/>
    </location>
</feature>
<dbReference type="InterPro" id="IPR000315">
    <property type="entry name" value="Znf_B-box"/>
</dbReference>
<dbReference type="Proteomes" id="UP000594454">
    <property type="component" value="Chromosome 5"/>
</dbReference>
<keyword evidence="13" id="KW-1185">Reference proteome</keyword>
<dbReference type="FunCoup" id="A0A7R8V0R0">
    <property type="interactions" value="299"/>
</dbReference>
<protein>
    <recommendedName>
        <fullName evidence="14">Brain tumor protein</fullName>
    </recommendedName>
</protein>
<feature type="domain" description="B box-type" evidence="11">
    <location>
        <begin position="188"/>
        <end position="235"/>
    </location>
</feature>
<evidence type="ECO:0000313" key="12">
    <source>
        <dbReference type="EMBL" id="CAD7090104.1"/>
    </source>
</evidence>
<evidence type="ECO:0000256" key="1">
    <source>
        <dbReference type="ARBA" id="ARBA00022553"/>
    </source>
</evidence>
<dbReference type="SUPFAM" id="SSF57850">
    <property type="entry name" value="RING/U-box"/>
    <property type="match status" value="1"/>
</dbReference>
<dbReference type="InterPro" id="IPR001841">
    <property type="entry name" value="Znf_RING"/>
</dbReference>
<dbReference type="CDD" id="cd20482">
    <property type="entry name" value="CC_brat-like"/>
    <property type="match status" value="1"/>
</dbReference>
<evidence type="ECO:0000256" key="6">
    <source>
        <dbReference type="ARBA" id="ARBA00022833"/>
    </source>
</evidence>
<dbReference type="SMART" id="SM00184">
    <property type="entry name" value="RING"/>
    <property type="match status" value="1"/>
</dbReference>
<dbReference type="PROSITE" id="PS00518">
    <property type="entry name" value="ZF_RING_1"/>
    <property type="match status" value="1"/>
</dbReference>
<dbReference type="InterPro" id="IPR001258">
    <property type="entry name" value="NHL_repeat"/>
</dbReference>
<dbReference type="PANTHER" id="PTHR25462">
    <property type="entry name" value="BONUS, ISOFORM C-RELATED"/>
    <property type="match status" value="1"/>
</dbReference>
<feature type="region of interest" description="Disordered" evidence="9">
    <location>
        <begin position="452"/>
        <end position="497"/>
    </location>
</feature>
<evidence type="ECO:0000256" key="4">
    <source>
        <dbReference type="ARBA" id="ARBA00022771"/>
    </source>
</evidence>
<dbReference type="AlphaFoldDB" id="A0A7R8V0R0"/>
<dbReference type="GO" id="GO:0008270">
    <property type="term" value="F:zinc ion binding"/>
    <property type="evidence" value="ECO:0007669"/>
    <property type="project" value="UniProtKB-KW"/>
</dbReference>
<dbReference type="PANTHER" id="PTHR25462:SF296">
    <property type="entry name" value="MEIOTIC P26, ISOFORM F"/>
    <property type="match status" value="1"/>
</dbReference>
<keyword evidence="1" id="KW-0597">Phosphoprotein</keyword>
<reference evidence="12 13" key="1">
    <citation type="submission" date="2020-11" db="EMBL/GenBank/DDBJ databases">
        <authorList>
            <person name="Wallbank WR R."/>
            <person name="Pardo Diaz C."/>
            <person name="Kozak K."/>
            <person name="Martin S."/>
            <person name="Jiggins C."/>
            <person name="Moest M."/>
            <person name="Warren A I."/>
            <person name="Generalovic N T."/>
            <person name="Byers J.R.P. K."/>
            <person name="Montejo-Kovacevich G."/>
            <person name="Yen C E."/>
        </authorList>
    </citation>
    <scope>NUCLEOTIDE SEQUENCE [LARGE SCALE GENOMIC DNA]</scope>
</reference>
<accession>A0A7R8V0R0</accession>
<dbReference type="SUPFAM" id="SSF101898">
    <property type="entry name" value="NHL repeat"/>
    <property type="match status" value="1"/>
</dbReference>
<dbReference type="InterPro" id="IPR047153">
    <property type="entry name" value="TRIM45/56/19-like"/>
</dbReference>
<evidence type="ECO:0000259" key="11">
    <source>
        <dbReference type="PROSITE" id="PS50119"/>
    </source>
</evidence>
<feature type="compositionally biased region" description="Polar residues" evidence="9">
    <location>
        <begin position="482"/>
        <end position="497"/>
    </location>
</feature>
<feature type="compositionally biased region" description="Pro residues" evidence="9">
    <location>
        <begin position="460"/>
        <end position="476"/>
    </location>
</feature>
<dbReference type="InterPro" id="IPR011042">
    <property type="entry name" value="6-blade_b-propeller_TolB-like"/>
</dbReference>
<evidence type="ECO:0008006" key="14">
    <source>
        <dbReference type="Google" id="ProtNLM"/>
    </source>
</evidence>
<evidence type="ECO:0000313" key="13">
    <source>
        <dbReference type="Proteomes" id="UP000594454"/>
    </source>
</evidence>
<dbReference type="InterPro" id="IPR027370">
    <property type="entry name" value="Znf-RING_euk"/>
</dbReference>
<dbReference type="EMBL" id="LR899013">
    <property type="protein sequence ID" value="CAD7090104.1"/>
    <property type="molecule type" value="Genomic_DNA"/>
</dbReference>
<keyword evidence="3" id="KW-0677">Repeat</keyword>
<dbReference type="Gene3D" id="3.30.40.10">
    <property type="entry name" value="Zinc/RING finger domain, C3HC4 (zinc finger)"/>
    <property type="match status" value="1"/>
</dbReference>
<dbReference type="Pfam" id="PF01436">
    <property type="entry name" value="NHL"/>
    <property type="match status" value="2"/>
</dbReference>
<dbReference type="SMART" id="SM00336">
    <property type="entry name" value="BBOX"/>
    <property type="match status" value="2"/>
</dbReference>
<dbReference type="InParanoid" id="A0A7R8V0R0"/>
<organism evidence="12 13">
    <name type="scientific">Hermetia illucens</name>
    <name type="common">Black soldier fly</name>
    <dbReference type="NCBI Taxonomy" id="343691"/>
    <lineage>
        <taxon>Eukaryota</taxon>
        <taxon>Metazoa</taxon>
        <taxon>Ecdysozoa</taxon>
        <taxon>Arthropoda</taxon>
        <taxon>Hexapoda</taxon>
        <taxon>Insecta</taxon>
        <taxon>Pterygota</taxon>
        <taxon>Neoptera</taxon>
        <taxon>Endopterygota</taxon>
        <taxon>Diptera</taxon>
        <taxon>Brachycera</taxon>
        <taxon>Stratiomyomorpha</taxon>
        <taxon>Stratiomyidae</taxon>
        <taxon>Hermetiinae</taxon>
        <taxon>Hermetia</taxon>
    </lineage>
</organism>
<dbReference type="CDD" id="cd19798">
    <property type="entry name" value="Bbox2_BRAT-like"/>
    <property type="match status" value="1"/>
</dbReference>
<dbReference type="Pfam" id="PF00643">
    <property type="entry name" value="zf-B_box"/>
    <property type="match status" value="1"/>
</dbReference>
<keyword evidence="2" id="KW-0479">Metal-binding</keyword>
<dbReference type="Gene3D" id="2.120.10.30">
    <property type="entry name" value="TolB, C-terminal domain"/>
    <property type="match status" value="1"/>
</dbReference>
<dbReference type="InterPro" id="IPR003649">
    <property type="entry name" value="Bbox_C"/>
</dbReference>
<evidence type="ECO:0000256" key="3">
    <source>
        <dbReference type="ARBA" id="ARBA00022737"/>
    </source>
</evidence>
<evidence type="ECO:0000256" key="7">
    <source>
        <dbReference type="PROSITE-ProRule" id="PRU00024"/>
    </source>
</evidence>
<dbReference type="PROSITE" id="PS50089">
    <property type="entry name" value="ZF_RING_2"/>
    <property type="match status" value="1"/>
</dbReference>
<evidence type="ECO:0000256" key="2">
    <source>
        <dbReference type="ARBA" id="ARBA00022723"/>
    </source>
</evidence>
<dbReference type="CDD" id="cd14959">
    <property type="entry name" value="NHL_brat_like"/>
    <property type="match status" value="1"/>
</dbReference>
<dbReference type="InterPro" id="IPR013083">
    <property type="entry name" value="Znf_RING/FYVE/PHD"/>
</dbReference>
<gene>
    <name evidence="12" type="ORF">HERILL_LOCUS12612</name>
</gene>
<dbReference type="InterPro" id="IPR017907">
    <property type="entry name" value="Znf_RING_CS"/>
</dbReference>
<keyword evidence="5" id="KW-0833">Ubl conjugation pathway</keyword>
<dbReference type="PROSITE" id="PS51125">
    <property type="entry name" value="NHL"/>
    <property type="match status" value="1"/>
</dbReference>
<keyword evidence="4 7" id="KW-0863">Zinc-finger</keyword>
<keyword evidence="6" id="KW-0862">Zinc</keyword>
<sequence>MASEDISIKFPISQDNCKTNLALVAATQIDGNLVEGQSKGQSAFDHLLDLKRECDLALSSSDNPTPAPLSTAVDAKMFGEVFEASKNGELHEAALEEPSGSFSDGNDRNCMICKGRLNSPRVLSCLHVFCESCLDKLLIDEAGDSKKADCIIECPTCNQTTKVGAKGASSLICDYVFTNILDLSTIEPGMLACTSCKSKENAISRCNDCANFLCAGCDNAHKYMRCFENHEVVKLDDLQKSSEKVAIHKPLFCNVHTSENLKYYCFNCHIPVCNDCLIADHKGSEHHYDILTNAEKIVRADIENLVKEARSKVKYCDTAASNLSTALTELQSQHDTALELIEESYQSFKAVLEKCRERALKDLAKLHSERELKIMDLLHNVEKNVERIDVVCKFTSRVLEHANAVEFLSMKKLLSTQFVNLINGTPKADINYSLEFDSKFDKFEQFAHETFGQFRTESTPPSPKESTPPPTLPGLPPVLRTMSSNNSQSALTGSVTASSPISLPTSMQSSFDGDINALGTGFILPSVLTPDSPPQPPVANSISPANPPMPPPTMVGSNIPVFNSIAEYNLQRLANLAETTQDITDAIVSSTNPNPPTQHITLADLISGDQRALNNLQALAKLGLNNNDFHTDLSTNHLLGRGPSPGIDSLLTDFVGLPQSTSPITSIPSLGDELSLPGFPTIGVPGRTKATPMQIRCKFGSLGTSKGQFNSPHGFCLGVDEEIIVADTNNHRIEVFEKNGSFKFQFGVPGKEEGQLWYPRKVAVMHTNSKFVVCDRGNERSRMQIFSKNGHFMKKIAIRYIDIVAGLAVTAKGQIVAVDSVSPTVFIISEDGELVHWFDCSDYMREPSDIAIRDNDFYVCDFKGHCVAVFKDDGTFQYRIGNEKVTCFPNGIDISNAGDILIGDSHGNRFHVACFSREGILQSEFECPHVKVSRCCGLKITSEGYVVTLAKNNHHVLVLNTLYVH</sequence>